<accession>A0A6G1JH54</accession>
<evidence type="ECO:0000313" key="3">
    <source>
        <dbReference type="Proteomes" id="UP000799291"/>
    </source>
</evidence>
<sequence>MRIPSTILLLSLLLLALGAPAPRPTHKKADDNDTGPKWSFFQEKYEEDCKQTWCGGEMNRRGKSTGNQAPANCATKCRFRCDPVLPMDFEEK</sequence>
<evidence type="ECO:0008006" key="4">
    <source>
        <dbReference type="Google" id="ProtNLM"/>
    </source>
</evidence>
<protein>
    <recommendedName>
        <fullName evidence="4">WSC domain-containing protein</fullName>
    </recommendedName>
</protein>
<feature type="signal peptide" evidence="1">
    <location>
        <begin position="1"/>
        <end position="18"/>
    </location>
</feature>
<keyword evidence="3" id="KW-1185">Reference proteome</keyword>
<keyword evidence="1" id="KW-0732">Signal</keyword>
<name>A0A6G1JH54_9PLEO</name>
<evidence type="ECO:0000313" key="2">
    <source>
        <dbReference type="EMBL" id="KAF2689897.1"/>
    </source>
</evidence>
<proteinExistence type="predicted"/>
<dbReference type="AlphaFoldDB" id="A0A6G1JH54"/>
<reference evidence="2" key="1">
    <citation type="journal article" date="2020" name="Stud. Mycol.">
        <title>101 Dothideomycetes genomes: a test case for predicting lifestyles and emergence of pathogens.</title>
        <authorList>
            <person name="Haridas S."/>
            <person name="Albert R."/>
            <person name="Binder M."/>
            <person name="Bloem J."/>
            <person name="Labutti K."/>
            <person name="Salamov A."/>
            <person name="Andreopoulos B."/>
            <person name="Baker S."/>
            <person name="Barry K."/>
            <person name="Bills G."/>
            <person name="Bluhm B."/>
            <person name="Cannon C."/>
            <person name="Castanera R."/>
            <person name="Culley D."/>
            <person name="Daum C."/>
            <person name="Ezra D."/>
            <person name="Gonzalez J."/>
            <person name="Henrissat B."/>
            <person name="Kuo A."/>
            <person name="Liang C."/>
            <person name="Lipzen A."/>
            <person name="Lutzoni F."/>
            <person name="Magnuson J."/>
            <person name="Mondo S."/>
            <person name="Nolan M."/>
            <person name="Ohm R."/>
            <person name="Pangilinan J."/>
            <person name="Park H.-J."/>
            <person name="Ramirez L."/>
            <person name="Alfaro M."/>
            <person name="Sun H."/>
            <person name="Tritt A."/>
            <person name="Yoshinaga Y."/>
            <person name="Zwiers L.-H."/>
            <person name="Turgeon B."/>
            <person name="Goodwin S."/>
            <person name="Spatafora J."/>
            <person name="Crous P."/>
            <person name="Grigoriev I."/>
        </authorList>
    </citation>
    <scope>NUCLEOTIDE SEQUENCE</scope>
    <source>
        <strain evidence="2">CBS 122367</strain>
    </source>
</reference>
<organism evidence="2 3">
    <name type="scientific">Lentithecium fluviatile CBS 122367</name>
    <dbReference type="NCBI Taxonomy" id="1168545"/>
    <lineage>
        <taxon>Eukaryota</taxon>
        <taxon>Fungi</taxon>
        <taxon>Dikarya</taxon>
        <taxon>Ascomycota</taxon>
        <taxon>Pezizomycotina</taxon>
        <taxon>Dothideomycetes</taxon>
        <taxon>Pleosporomycetidae</taxon>
        <taxon>Pleosporales</taxon>
        <taxon>Massarineae</taxon>
        <taxon>Lentitheciaceae</taxon>
        <taxon>Lentithecium</taxon>
    </lineage>
</organism>
<dbReference type="EMBL" id="MU005571">
    <property type="protein sequence ID" value="KAF2689897.1"/>
    <property type="molecule type" value="Genomic_DNA"/>
</dbReference>
<gene>
    <name evidence="2" type="ORF">K458DRAFT_383019</name>
</gene>
<dbReference type="Proteomes" id="UP000799291">
    <property type="component" value="Unassembled WGS sequence"/>
</dbReference>
<evidence type="ECO:0000256" key="1">
    <source>
        <dbReference type="SAM" id="SignalP"/>
    </source>
</evidence>
<feature type="chain" id="PRO_5026126521" description="WSC domain-containing protein" evidence="1">
    <location>
        <begin position="19"/>
        <end position="92"/>
    </location>
</feature>